<accession>A0ABD2YI94</accession>
<evidence type="ECO:0000313" key="2">
    <source>
        <dbReference type="Proteomes" id="UP001630127"/>
    </source>
</evidence>
<gene>
    <name evidence="1" type="ORF">ACH5RR_032023</name>
</gene>
<protein>
    <submittedName>
        <fullName evidence="1">Uncharacterized protein</fullName>
    </submittedName>
</protein>
<organism evidence="1 2">
    <name type="scientific">Cinchona calisaya</name>
    <dbReference type="NCBI Taxonomy" id="153742"/>
    <lineage>
        <taxon>Eukaryota</taxon>
        <taxon>Viridiplantae</taxon>
        <taxon>Streptophyta</taxon>
        <taxon>Embryophyta</taxon>
        <taxon>Tracheophyta</taxon>
        <taxon>Spermatophyta</taxon>
        <taxon>Magnoliopsida</taxon>
        <taxon>eudicotyledons</taxon>
        <taxon>Gunneridae</taxon>
        <taxon>Pentapetalae</taxon>
        <taxon>asterids</taxon>
        <taxon>lamiids</taxon>
        <taxon>Gentianales</taxon>
        <taxon>Rubiaceae</taxon>
        <taxon>Cinchonoideae</taxon>
        <taxon>Cinchoneae</taxon>
        <taxon>Cinchona</taxon>
    </lineage>
</organism>
<dbReference type="EMBL" id="JBJUIK010000013">
    <property type="protein sequence ID" value="KAL3506641.1"/>
    <property type="molecule type" value="Genomic_DNA"/>
</dbReference>
<evidence type="ECO:0000313" key="1">
    <source>
        <dbReference type="EMBL" id="KAL3506641.1"/>
    </source>
</evidence>
<dbReference type="Proteomes" id="UP001630127">
    <property type="component" value="Unassembled WGS sequence"/>
</dbReference>
<name>A0ABD2YI94_9GENT</name>
<keyword evidence="2" id="KW-1185">Reference proteome</keyword>
<comment type="caution">
    <text evidence="1">The sequence shown here is derived from an EMBL/GenBank/DDBJ whole genome shotgun (WGS) entry which is preliminary data.</text>
</comment>
<sequence length="102" mass="11414">MMKIKLMPEDKVPNLSSRNSNDVIGRSFSMLYSLRNASACGHQLRNHARSLNSGSGKVEMETPVHTPIHSVEKRGSNQKSIGKDDLFQYALINLIKNVYAKL</sequence>
<dbReference type="AlphaFoldDB" id="A0ABD2YI94"/>
<proteinExistence type="predicted"/>
<reference evidence="1 2" key="1">
    <citation type="submission" date="2024-11" db="EMBL/GenBank/DDBJ databases">
        <title>A near-complete genome assembly of Cinchona calisaya.</title>
        <authorList>
            <person name="Lian D.C."/>
            <person name="Zhao X.W."/>
            <person name="Wei L."/>
        </authorList>
    </citation>
    <scope>NUCLEOTIDE SEQUENCE [LARGE SCALE GENOMIC DNA]</scope>
    <source>
        <tissue evidence="1">Nenye</tissue>
    </source>
</reference>